<feature type="compositionally biased region" description="Basic residues" evidence="1">
    <location>
        <begin position="233"/>
        <end position="247"/>
    </location>
</feature>
<evidence type="ECO:0000256" key="1">
    <source>
        <dbReference type="SAM" id="MobiDB-lite"/>
    </source>
</evidence>
<reference evidence="2" key="1">
    <citation type="submission" date="2023-07" db="EMBL/GenBank/DDBJ databases">
        <authorList>
            <consortium name="AG Swart"/>
            <person name="Singh M."/>
            <person name="Singh A."/>
            <person name="Seah K."/>
            <person name="Emmerich C."/>
        </authorList>
    </citation>
    <scope>NUCLEOTIDE SEQUENCE</scope>
    <source>
        <strain evidence="2">DP1</strain>
    </source>
</reference>
<protein>
    <submittedName>
        <fullName evidence="2">Uncharacterized protein</fullName>
    </submittedName>
</protein>
<keyword evidence="3" id="KW-1185">Reference proteome</keyword>
<dbReference type="Proteomes" id="UP001295684">
    <property type="component" value="Unassembled WGS sequence"/>
</dbReference>
<sequence length="549" mass="62544">MNMDHGSTISCTFSSRKPKGDKKYKDTKEMHCIDDSETRKNPILDLSETDLCSQDHQQISEIERRLQVAKDSFSVHLEDTPCAHPTPPLRTPKTELSLMKAKIDQIQNELIQSSDPNIKKSNLLLLERLRTLKDNFDQVLALYNSTSSSQNPPPPSSAQPSHPENLSFNYNIKVENNTKIYTIGHYSSDSQDQSPPRLQIHIDDLGECRSPRCHSKNTKSIRFLKENELKSKSTMRRKRSERNKSQKHSSGISKKAGKMRSNKLCQYYQMVDLSTSNERQQTPQNKKLNSRLLSKNSYLANLQLKYKGKNNPTNKAIAKIRKSRKAVSKSGIKKVNYEGDYATRRFNYKKSKLAEGSNSRNTKNSPKLNKCRVSPSTKRSKNKSKGGKFKVPSLHLSNRIARVKNVSSTCKNSSSINRAFNNKRSPIRNLKYVSEKTSSTKKSETFTLPKEARSDLKKYMSPIMSNRSVKRINVDLEVVPPLLTFECENNNPLDAFHDLNTSQSSTTEFNALSSPSEISQKLQREEISTDDPLHNIKKKLSKRIDILFA</sequence>
<feature type="compositionally biased region" description="Basic residues" evidence="1">
    <location>
        <begin position="378"/>
        <end position="388"/>
    </location>
</feature>
<evidence type="ECO:0000313" key="2">
    <source>
        <dbReference type="EMBL" id="CAI2383006.1"/>
    </source>
</evidence>
<proteinExistence type="predicted"/>
<evidence type="ECO:0000313" key="3">
    <source>
        <dbReference type="Proteomes" id="UP001295684"/>
    </source>
</evidence>
<gene>
    <name evidence="2" type="ORF">ECRASSUSDP1_LOCUS24497</name>
</gene>
<accession>A0AAD1Y0T3</accession>
<dbReference type="EMBL" id="CAMPGE010025228">
    <property type="protein sequence ID" value="CAI2383006.1"/>
    <property type="molecule type" value="Genomic_DNA"/>
</dbReference>
<organism evidence="2 3">
    <name type="scientific">Euplotes crassus</name>
    <dbReference type="NCBI Taxonomy" id="5936"/>
    <lineage>
        <taxon>Eukaryota</taxon>
        <taxon>Sar</taxon>
        <taxon>Alveolata</taxon>
        <taxon>Ciliophora</taxon>
        <taxon>Intramacronucleata</taxon>
        <taxon>Spirotrichea</taxon>
        <taxon>Hypotrichia</taxon>
        <taxon>Euplotida</taxon>
        <taxon>Euplotidae</taxon>
        <taxon>Moneuplotes</taxon>
    </lineage>
</organism>
<feature type="region of interest" description="Disordered" evidence="1">
    <location>
        <begin position="352"/>
        <end position="392"/>
    </location>
</feature>
<feature type="region of interest" description="Disordered" evidence="1">
    <location>
        <begin position="1"/>
        <end position="26"/>
    </location>
</feature>
<feature type="compositionally biased region" description="Polar residues" evidence="1">
    <location>
        <begin position="1"/>
        <end position="15"/>
    </location>
</feature>
<feature type="compositionally biased region" description="Polar residues" evidence="1">
    <location>
        <begin position="356"/>
        <end position="367"/>
    </location>
</feature>
<comment type="caution">
    <text evidence="2">The sequence shown here is derived from an EMBL/GenBank/DDBJ whole genome shotgun (WGS) entry which is preliminary data.</text>
</comment>
<name>A0AAD1Y0T3_EUPCR</name>
<dbReference type="AlphaFoldDB" id="A0AAD1Y0T3"/>
<feature type="region of interest" description="Disordered" evidence="1">
    <location>
        <begin position="207"/>
        <end position="259"/>
    </location>
</feature>
<feature type="region of interest" description="Disordered" evidence="1">
    <location>
        <begin position="145"/>
        <end position="166"/>
    </location>
</feature>